<keyword evidence="2" id="KW-0540">Nuclease</keyword>
<evidence type="ECO:0000313" key="3">
    <source>
        <dbReference type="Proteomes" id="UP000518300"/>
    </source>
</evidence>
<dbReference type="EMBL" id="JABBJJ010000110">
    <property type="protein sequence ID" value="NMO17777.1"/>
    <property type="molecule type" value="Genomic_DNA"/>
</dbReference>
<keyword evidence="3" id="KW-1185">Reference proteome</keyword>
<gene>
    <name evidence="2" type="ORF">HG543_23380</name>
</gene>
<feature type="region of interest" description="Disordered" evidence="1">
    <location>
        <begin position="1"/>
        <end position="43"/>
    </location>
</feature>
<sequence>TAVFKRHPNANRFGTNLPADGKWAGEKGNSAWTPDPNTPKGQEILKATEGKPIQFKDGYPDFSPFSQKNVSIEMKGDHYQDFKAANMKAGFGDTATPPPGMTWHHHEDGKTMMLVPQKINNNVPHTGGASVVKDAGY</sequence>
<keyword evidence="2" id="KW-0378">Hydrolase</keyword>
<keyword evidence="2" id="KW-0255">Endonuclease</keyword>
<feature type="non-terminal residue" evidence="2">
    <location>
        <position position="1"/>
    </location>
</feature>
<evidence type="ECO:0000256" key="1">
    <source>
        <dbReference type="SAM" id="MobiDB-lite"/>
    </source>
</evidence>
<protein>
    <submittedName>
        <fullName evidence="2">HNH endonuclease</fullName>
    </submittedName>
</protein>
<dbReference type="Proteomes" id="UP000518300">
    <property type="component" value="Unassembled WGS sequence"/>
</dbReference>
<dbReference type="InterPro" id="IPR032869">
    <property type="entry name" value="WHH_dom_containing"/>
</dbReference>
<dbReference type="AlphaFoldDB" id="A0A848LJ58"/>
<comment type="caution">
    <text evidence="2">The sequence shown here is derived from an EMBL/GenBank/DDBJ whole genome shotgun (WGS) entry which is preliminary data.</text>
</comment>
<dbReference type="RefSeq" id="WP_169347058.1">
    <property type="nucleotide sequence ID" value="NZ_JABBJJ010000110.1"/>
</dbReference>
<evidence type="ECO:0000313" key="2">
    <source>
        <dbReference type="EMBL" id="NMO17777.1"/>
    </source>
</evidence>
<dbReference type="Pfam" id="PF14414">
    <property type="entry name" value="WHH"/>
    <property type="match status" value="1"/>
</dbReference>
<accession>A0A848LJ58</accession>
<organism evidence="2 3">
    <name type="scientific">Pyxidicoccus fallax</name>
    <dbReference type="NCBI Taxonomy" id="394095"/>
    <lineage>
        <taxon>Bacteria</taxon>
        <taxon>Pseudomonadati</taxon>
        <taxon>Myxococcota</taxon>
        <taxon>Myxococcia</taxon>
        <taxon>Myxococcales</taxon>
        <taxon>Cystobacterineae</taxon>
        <taxon>Myxococcaceae</taxon>
        <taxon>Pyxidicoccus</taxon>
    </lineage>
</organism>
<dbReference type="GO" id="GO:0004519">
    <property type="term" value="F:endonuclease activity"/>
    <property type="evidence" value="ECO:0007669"/>
    <property type="project" value="UniProtKB-KW"/>
</dbReference>
<reference evidence="2 3" key="1">
    <citation type="submission" date="2020-04" db="EMBL/GenBank/DDBJ databases">
        <title>Draft genome of Pyxidicoccus fallax type strain.</title>
        <authorList>
            <person name="Whitworth D.E."/>
        </authorList>
    </citation>
    <scope>NUCLEOTIDE SEQUENCE [LARGE SCALE GENOMIC DNA]</scope>
    <source>
        <strain evidence="2 3">DSM 14698</strain>
    </source>
</reference>
<proteinExistence type="predicted"/>
<name>A0A848LJ58_9BACT</name>